<dbReference type="InterPro" id="IPR028823">
    <property type="entry name" value="NALCN"/>
</dbReference>
<name>A0A2G9TSD7_TELCI</name>
<dbReference type="EMBL" id="KZ354538">
    <property type="protein sequence ID" value="PIO60923.1"/>
    <property type="molecule type" value="Genomic_DNA"/>
</dbReference>
<sequence length="116" mass="12550">AKAAVLSSAMLARKNSSGRVGVTSFPGRESIAAISDMLTTHQKKAVKPGYVASENLEYALKIACTISLITVCLHTPKTFEQFWPLTYIVLCLDLVSVLILTSEQEPPGKIGTAERR</sequence>
<dbReference type="PANTHER" id="PTHR46141">
    <property type="entry name" value="SODIUM LEAK CHANNEL NON-SELECTIVE PROTEIN"/>
    <property type="match status" value="1"/>
</dbReference>
<evidence type="ECO:0000313" key="1">
    <source>
        <dbReference type="EMBL" id="PIO60923.1"/>
    </source>
</evidence>
<dbReference type="PANTHER" id="PTHR46141:SF2">
    <property type="entry name" value="ION TRANSPORT DOMAIN-CONTAINING PROTEIN"/>
    <property type="match status" value="1"/>
</dbReference>
<dbReference type="GO" id="GO:0005886">
    <property type="term" value="C:plasma membrane"/>
    <property type="evidence" value="ECO:0007669"/>
    <property type="project" value="TreeGrafter"/>
</dbReference>
<gene>
    <name evidence="1" type="ORF">TELCIR_17570</name>
</gene>
<dbReference type="Proteomes" id="UP000230423">
    <property type="component" value="Unassembled WGS sequence"/>
</dbReference>
<reference evidence="1 2" key="1">
    <citation type="submission" date="2015-09" db="EMBL/GenBank/DDBJ databases">
        <title>Draft genome of the parasitic nematode Teladorsagia circumcincta isolate WARC Sus (inbred).</title>
        <authorList>
            <person name="Mitreva M."/>
        </authorList>
    </citation>
    <scope>NUCLEOTIDE SEQUENCE [LARGE SCALE GENOMIC DNA]</scope>
    <source>
        <strain evidence="1 2">S</strain>
    </source>
</reference>
<organism evidence="1 2">
    <name type="scientific">Teladorsagia circumcincta</name>
    <name type="common">Brown stomach worm</name>
    <name type="synonym">Ostertagia circumcincta</name>
    <dbReference type="NCBI Taxonomy" id="45464"/>
    <lineage>
        <taxon>Eukaryota</taxon>
        <taxon>Metazoa</taxon>
        <taxon>Ecdysozoa</taxon>
        <taxon>Nematoda</taxon>
        <taxon>Chromadorea</taxon>
        <taxon>Rhabditida</taxon>
        <taxon>Rhabditina</taxon>
        <taxon>Rhabditomorpha</taxon>
        <taxon>Strongyloidea</taxon>
        <taxon>Trichostrongylidae</taxon>
        <taxon>Teladorsagia</taxon>
    </lineage>
</organism>
<dbReference type="GO" id="GO:0032230">
    <property type="term" value="P:positive regulation of synaptic transmission, GABAergic"/>
    <property type="evidence" value="ECO:0007669"/>
    <property type="project" value="TreeGrafter"/>
</dbReference>
<feature type="non-terminal residue" evidence="1">
    <location>
        <position position="1"/>
    </location>
</feature>
<dbReference type="GO" id="GO:0005261">
    <property type="term" value="F:monoatomic cation channel activity"/>
    <property type="evidence" value="ECO:0007669"/>
    <property type="project" value="InterPro"/>
</dbReference>
<dbReference type="AlphaFoldDB" id="A0A2G9TSD7"/>
<accession>A0A2G9TSD7</accession>
<evidence type="ECO:0000313" key="2">
    <source>
        <dbReference type="Proteomes" id="UP000230423"/>
    </source>
</evidence>
<dbReference type="OrthoDB" id="5862101at2759"/>
<protein>
    <submittedName>
        <fullName evidence="1">Uncharacterized protein</fullName>
    </submittedName>
</protein>
<dbReference type="GO" id="GO:0032224">
    <property type="term" value="P:positive regulation of synaptic transmission, cholinergic"/>
    <property type="evidence" value="ECO:0007669"/>
    <property type="project" value="TreeGrafter"/>
</dbReference>
<keyword evidence="2" id="KW-1185">Reference proteome</keyword>
<proteinExistence type="predicted"/>